<name>A0A6C0D7J7_9ZZZZ</name>
<feature type="region of interest" description="Disordered" evidence="1">
    <location>
        <begin position="684"/>
        <end position="715"/>
    </location>
</feature>
<reference evidence="2" key="1">
    <citation type="journal article" date="2020" name="Nature">
        <title>Giant virus diversity and host interactions through global metagenomics.</title>
        <authorList>
            <person name="Schulz F."/>
            <person name="Roux S."/>
            <person name="Paez-Espino D."/>
            <person name="Jungbluth S."/>
            <person name="Walsh D.A."/>
            <person name="Denef V.J."/>
            <person name="McMahon K.D."/>
            <person name="Konstantinidis K.T."/>
            <person name="Eloe-Fadrosh E.A."/>
            <person name="Kyrpides N.C."/>
            <person name="Woyke T."/>
        </authorList>
    </citation>
    <scope>NUCLEOTIDE SEQUENCE</scope>
    <source>
        <strain evidence="2">GVMAG-M-3300023174-129</strain>
    </source>
</reference>
<dbReference type="EMBL" id="MN739543">
    <property type="protein sequence ID" value="QHT12332.1"/>
    <property type="molecule type" value="Genomic_DNA"/>
</dbReference>
<evidence type="ECO:0000256" key="1">
    <source>
        <dbReference type="SAM" id="MobiDB-lite"/>
    </source>
</evidence>
<sequence>MGADISLQRLPNRSEIQDKTETTIFLMNRILDFILRNADIADIVSLATDEGCKKYIIIAESKLSVLFNKIRIQPELGDDGTLYLKRITDLEKESKQGGLNKQYCSLLSFFFIRLFQVVGALALSVLDTSIPLEDYSKKEKITQFERKGIPFFKPDEEKKSLFSRIFRGGSLTDNNKISGKYEFLNNYLTYLNTNQYQLNTFSKARDNKDKPLPLYASRNSDSSYKFDYNSGSTAISFNVNLDDMQRNIILNNIILNGNDTSIKFTDTFSYSSYSDQALISTKSIDFAKYLLDKLDEIQNLPKSQVISILKASGYFTSQGDFYKIRDTNIFLEKSKESEENPWFLFTKDSKIKDKKNIRFEFKIIITIDDDKNYVLKLDDIKTLTTDLYLDTSLELNEVTFKIDKKDPYSKAEPLYNKQTIPKFLENQMMKLYERAEESLEYGIKKRKEGYVLPLADIKVENNLLKYTELWQRLSSDSPIKSFCVGRALQLLNVTGLNRVAPNSIKPLVFNTKFPLILNKSLPSPGGPLVTTPSIKSLQTLYQTPTNILKISNSDIQNKQITLDTLLRSFNSSGKSFEDIFELKGTLSQSEYTDPRIISGVRNAAIRLFQTQFSHSKKVENLLKKIFVIDNTITLNSDILDKGIRGIENIAKEARELLTEYYSNCQNNYMDGVRLLQPPSASIVKPSAPPFNNNNATNTNTNATNTKLNKNNNNNI</sequence>
<proteinExistence type="predicted"/>
<protein>
    <submittedName>
        <fullName evidence="2">Uncharacterized protein</fullName>
    </submittedName>
</protein>
<organism evidence="2">
    <name type="scientific">viral metagenome</name>
    <dbReference type="NCBI Taxonomy" id="1070528"/>
    <lineage>
        <taxon>unclassified sequences</taxon>
        <taxon>metagenomes</taxon>
        <taxon>organismal metagenomes</taxon>
    </lineage>
</organism>
<evidence type="ECO:0000313" key="2">
    <source>
        <dbReference type="EMBL" id="QHT12332.1"/>
    </source>
</evidence>
<dbReference type="AlphaFoldDB" id="A0A6C0D7J7"/>
<accession>A0A6C0D7J7</accession>
<feature type="compositionally biased region" description="Low complexity" evidence="1">
    <location>
        <begin position="691"/>
        <end position="715"/>
    </location>
</feature>